<dbReference type="SMART" id="SM00192">
    <property type="entry name" value="LDLa"/>
    <property type="match status" value="1"/>
</dbReference>
<keyword evidence="2" id="KW-0732">Signal</keyword>
<evidence type="ECO:0000256" key="2">
    <source>
        <dbReference type="SAM" id="SignalP"/>
    </source>
</evidence>
<dbReference type="Gene3D" id="4.10.400.10">
    <property type="entry name" value="Low-density Lipoprotein Receptor"/>
    <property type="match status" value="1"/>
</dbReference>
<keyword evidence="1" id="KW-1015">Disulfide bond</keyword>
<accession>A0A9X3IYD9</accession>
<evidence type="ECO:0000313" key="4">
    <source>
        <dbReference type="Proteomes" id="UP001150924"/>
    </source>
</evidence>
<sequence length="258" mass="27212">MQRTLSTLRTALRSLPLFAGLFTAAVAGGCVLYGEPDDYKTCQEVACGNHASCGDGQCFCDAGYEGNPYTGCQDATPAVDDKCAKDCGQNAYCSEGECYCELDHVYVCGENAGCMPTERLCDKTADCPNGADEATAVCSAPVFQEWLLTDDCDDGLDIEWKLFAQDRDWAWPSVDSSFRTAGRGVDVYQTIQCFEGEQICFAGASGTSPGASTSTAPVSATRVVPPAAPKICWISGSSPARAEAPARRGGARAPCFCA</sequence>
<protein>
    <recommendedName>
        <fullName evidence="5">EGF-like domain-containing protein</fullName>
    </recommendedName>
</protein>
<reference evidence="3" key="1">
    <citation type="submission" date="2022-11" db="EMBL/GenBank/DDBJ databases">
        <title>Minimal conservation of predation-associated metabolite biosynthetic gene clusters underscores biosynthetic potential of Myxococcota including descriptions for ten novel species: Archangium lansinium sp. nov., Myxococcus landrumus sp. nov., Nannocystis bai.</title>
        <authorList>
            <person name="Ahearne A."/>
            <person name="Stevens C."/>
            <person name="Phillips K."/>
        </authorList>
    </citation>
    <scope>NUCLEOTIDE SEQUENCE</scope>
    <source>
        <strain evidence="3">Na p29</strain>
    </source>
</reference>
<dbReference type="PROSITE" id="PS51257">
    <property type="entry name" value="PROKAR_LIPOPROTEIN"/>
    <property type="match status" value="1"/>
</dbReference>
<dbReference type="RefSeq" id="WP_267770112.1">
    <property type="nucleotide sequence ID" value="NZ_JAPNKE010000002.1"/>
</dbReference>
<evidence type="ECO:0000313" key="3">
    <source>
        <dbReference type="EMBL" id="MCY1007484.1"/>
    </source>
</evidence>
<dbReference type="Proteomes" id="UP001150924">
    <property type="component" value="Unassembled WGS sequence"/>
</dbReference>
<feature type="signal peptide" evidence="2">
    <location>
        <begin position="1"/>
        <end position="19"/>
    </location>
</feature>
<evidence type="ECO:0000256" key="1">
    <source>
        <dbReference type="ARBA" id="ARBA00023157"/>
    </source>
</evidence>
<dbReference type="AlphaFoldDB" id="A0A9X3IYD9"/>
<name>A0A9X3IYD9_9BACT</name>
<gene>
    <name evidence="3" type="ORF">OV079_18390</name>
</gene>
<dbReference type="InterPro" id="IPR002172">
    <property type="entry name" value="LDrepeatLR_classA_rpt"/>
</dbReference>
<feature type="chain" id="PRO_5040903915" description="EGF-like domain-containing protein" evidence="2">
    <location>
        <begin position="20"/>
        <end position="258"/>
    </location>
</feature>
<dbReference type="InterPro" id="IPR036055">
    <property type="entry name" value="LDL_receptor-like_sf"/>
</dbReference>
<proteinExistence type="predicted"/>
<comment type="caution">
    <text evidence="3">The sequence shown here is derived from an EMBL/GenBank/DDBJ whole genome shotgun (WGS) entry which is preliminary data.</text>
</comment>
<dbReference type="EMBL" id="JAPNKE010000002">
    <property type="protein sequence ID" value="MCY1007484.1"/>
    <property type="molecule type" value="Genomic_DNA"/>
</dbReference>
<keyword evidence="4" id="KW-1185">Reference proteome</keyword>
<dbReference type="PROSITE" id="PS50068">
    <property type="entry name" value="LDLRA_2"/>
    <property type="match status" value="1"/>
</dbReference>
<evidence type="ECO:0008006" key="5">
    <source>
        <dbReference type="Google" id="ProtNLM"/>
    </source>
</evidence>
<organism evidence="3 4">
    <name type="scientific">Nannocystis pusilla</name>
    <dbReference type="NCBI Taxonomy" id="889268"/>
    <lineage>
        <taxon>Bacteria</taxon>
        <taxon>Pseudomonadati</taxon>
        <taxon>Myxococcota</taxon>
        <taxon>Polyangia</taxon>
        <taxon>Nannocystales</taxon>
        <taxon>Nannocystaceae</taxon>
        <taxon>Nannocystis</taxon>
    </lineage>
</organism>